<dbReference type="PANTHER" id="PTHR47540">
    <property type="entry name" value="THIAMINE REPRESSIBLE GENES REGULATORY PROTEIN THI5"/>
    <property type="match status" value="1"/>
</dbReference>
<evidence type="ECO:0000256" key="5">
    <source>
        <dbReference type="ARBA" id="ARBA00023125"/>
    </source>
</evidence>
<dbReference type="Gene3D" id="4.10.240.10">
    <property type="entry name" value="Zn(2)-C6 fungal-type DNA-binding domain"/>
    <property type="match status" value="1"/>
</dbReference>
<evidence type="ECO:0000256" key="6">
    <source>
        <dbReference type="ARBA" id="ARBA00023163"/>
    </source>
</evidence>
<dbReference type="SMART" id="SM00066">
    <property type="entry name" value="GAL4"/>
    <property type="match status" value="1"/>
</dbReference>
<reference evidence="11" key="1">
    <citation type="submission" date="2020-02" db="EMBL/GenBank/DDBJ databases">
        <authorList>
            <person name="Palmer J.M."/>
        </authorList>
    </citation>
    <scope>NUCLEOTIDE SEQUENCE</scope>
    <source>
        <strain evidence="11">EPUS1.4</strain>
        <tissue evidence="11">Thallus</tissue>
    </source>
</reference>
<feature type="region of interest" description="Disordered" evidence="8">
    <location>
        <begin position="1"/>
        <end position="27"/>
    </location>
</feature>
<keyword evidence="7" id="KW-0539">Nucleus</keyword>
<dbReference type="CDD" id="cd00067">
    <property type="entry name" value="GAL4"/>
    <property type="match status" value="1"/>
</dbReference>
<keyword evidence="12" id="KW-1185">Reference proteome</keyword>
<feature type="transmembrane region" description="Helical" evidence="9">
    <location>
        <begin position="583"/>
        <end position="602"/>
    </location>
</feature>
<dbReference type="OrthoDB" id="422427at2759"/>
<dbReference type="InterPro" id="IPR051711">
    <property type="entry name" value="Stress_Response_Reg"/>
</dbReference>
<dbReference type="InterPro" id="IPR036864">
    <property type="entry name" value="Zn2-C6_fun-type_DNA-bd_sf"/>
</dbReference>
<evidence type="ECO:0000313" key="11">
    <source>
        <dbReference type="EMBL" id="KAF7510622.1"/>
    </source>
</evidence>
<keyword evidence="5" id="KW-0238">DNA-binding</keyword>
<dbReference type="GO" id="GO:0045944">
    <property type="term" value="P:positive regulation of transcription by RNA polymerase II"/>
    <property type="evidence" value="ECO:0007669"/>
    <property type="project" value="TreeGrafter"/>
</dbReference>
<dbReference type="PROSITE" id="PS50048">
    <property type="entry name" value="ZN2_CY6_FUNGAL_2"/>
    <property type="match status" value="1"/>
</dbReference>
<dbReference type="GO" id="GO:0000981">
    <property type="term" value="F:DNA-binding transcription factor activity, RNA polymerase II-specific"/>
    <property type="evidence" value="ECO:0007669"/>
    <property type="project" value="InterPro"/>
</dbReference>
<protein>
    <recommendedName>
        <fullName evidence="10">Zn(2)-C6 fungal-type domain-containing protein</fullName>
    </recommendedName>
</protein>
<evidence type="ECO:0000259" key="10">
    <source>
        <dbReference type="PROSITE" id="PS50048"/>
    </source>
</evidence>
<gene>
    <name evidence="11" type="ORF">GJ744_006234</name>
</gene>
<dbReference type="AlphaFoldDB" id="A0A8H7APH0"/>
<dbReference type="InterPro" id="IPR007219">
    <property type="entry name" value="XnlR_reg_dom"/>
</dbReference>
<sequence length="930" mass="103780">MTKSNSLYLMSTERNSKPPKPSIPMQKRRRVTRACDECRRKKIKCDGKQPCTHCTVYSYECTYDQPSNRRRNPAPAYIEALESRLQKAEAILRTVLPGVNLDDPKFDAHGIDQIIDFARHAKTGVASGQPAIKATRSTDAQDNDTQLQTMVEGTGSLDLDDQGHWDYHGNSSGHTFMRNLSAQFGDLFVLDSRLPHSRSRAMSHLIESPKTVSSSPYDSSISHSAELPDRRIAMQLCRNTLEDACSLMRFVHKPHFYGKVNRIFDTDPDNYTNADTQFLPLLYVVMAVGCLFAQTEDTTLDTHGYESAIEQGFQYFQTARSMLDITDCRDLTTLQAVVFMILFLQSTAKLATCYSHIGIALRACCRLGLHRNIKKEFNPIEQEERKRIFWLIRRMDSYVGALLGLPTMLSEEDVDQPLPIEVDDEFITTTHILPMPAGTFSLLRASNAHTKLTCILEKVVKFIYPIKGVECVSPGEPYSISHSRIREIEKDLQTWKDDLPMELKPSDDAPPELARVQQLLRLSYAHLQMMMYRPFLHYVSQAYESRNVDKQSYACAAACVSVARNIVHITAEMKRRGLLIGSYWFVMYTSYFAIVSLVFFVFENPQSPTGNEIMKDATEGRDVLASLAKRSLAADRCTHSLKGLFAELPVKLQQRKSQSQSMPASRKRPNPALELAHKDHQSVPTVSRITNIRAPDRASTSSNGITMVSAAQSMAFPNAAGVRAGLNDRPLLQPGQHHPESASVMTSSKLADKTRLAGEEGTSSQMLFGPHLSNNLLDLGGLMYPSTNPFAYGNQPLSILENTPMMTAEQQTSFGGPANAFGIGGSTNSPHNVPFNHFSDHPFGDSRSQALYQHDRTGVTTSPRRTLPNFHLPQSTSTQEAGNLNPDEEFWQQMAKGRTVLTPGINLDELFGSDGGWNPVSMGQGFGRTQ</sequence>
<dbReference type="Proteomes" id="UP000606974">
    <property type="component" value="Unassembled WGS sequence"/>
</dbReference>
<evidence type="ECO:0000256" key="2">
    <source>
        <dbReference type="ARBA" id="ARBA00022723"/>
    </source>
</evidence>
<dbReference type="GO" id="GO:0008270">
    <property type="term" value="F:zinc ion binding"/>
    <property type="evidence" value="ECO:0007669"/>
    <property type="project" value="InterPro"/>
</dbReference>
<dbReference type="SUPFAM" id="SSF57701">
    <property type="entry name" value="Zn2/Cys6 DNA-binding domain"/>
    <property type="match status" value="1"/>
</dbReference>
<dbReference type="PROSITE" id="PS00463">
    <property type="entry name" value="ZN2_CY6_FUNGAL_1"/>
    <property type="match status" value="1"/>
</dbReference>
<keyword evidence="3" id="KW-0862">Zinc</keyword>
<feature type="domain" description="Zn(2)-C6 fungal-type" evidence="10">
    <location>
        <begin position="34"/>
        <end position="63"/>
    </location>
</feature>
<evidence type="ECO:0000256" key="1">
    <source>
        <dbReference type="ARBA" id="ARBA00004123"/>
    </source>
</evidence>
<proteinExistence type="predicted"/>
<feature type="compositionally biased region" description="Polar residues" evidence="8">
    <location>
        <begin position="872"/>
        <end position="882"/>
    </location>
</feature>
<feature type="region of interest" description="Disordered" evidence="8">
    <location>
        <begin position="730"/>
        <end position="769"/>
    </location>
</feature>
<evidence type="ECO:0000256" key="7">
    <source>
        <dbReference type="ARBA" id="ARBA00023242"/>
    </source>
</evidence>
<comment type="caution">
    <text evidence="11">The sequence shown here is derived from an EMBL/GenBank/DDBJ whole genome shotgun (WGS) entry which is preliminary data.</text>
</comment>
<keyword evidence="2" id="KW-0479">Metal-binding</keyword>
<dbReference type="GO" id="GO:0043565">
    <property type="term" value="F:sequence-specific DNA binding"/>
    <property type="evidence" value="ECO:0007669"/>
    <property type="project" value="TreeGrafter"/>
</dbReference>
<dbReference type="InterPro" id="IPR001138">
    <property type="entry name" value="Zn2Cys6_DnaBD"/>
</dbReference>
<evidence type="ECO:0000256" key="9">
    <source>
        <dbReference type="SAM" id="Phobius"/>
    </source>
</evidence>
<dbReference type="CDD" id="cd12148">
    <property type="entry name" value="fungal_TF_MHR"/>
    <property type="match status" value="1"/>
</dbReference>
<dbReference type="PANTHER" id="PTHR47540:SF1">
    <property type="entry name" value="ACTIVATOR OF STRESS GENES 1-RELATED"/>
    <property type="match status" value="1"/>
</dbReference>
<feature type="region of interest" description="Disordered" evidence="8">
    <location>
        <begin position="858"/>
        <end position="883"/>
    </location>
</feature>
<keyword evidence="9" id="KW-1133">Transmembrane helix</keyword>
<dbReference type="GO" id="GO:0006351">
    <property type="term" value="P:DNA-templated transcription"/>
    <property type="evidence" value="ECO:0007669"/>
    <property type="project" value="InterPro"/>
</dbReference>
<organism evidence="11 12">
    <name type="scientific">Endocarpon pusillum</name>
    <dbReference type="NCBI Taxonomy" id="364733"/>
    <lineage>
        <taxon>Eukaryota</taxon>
        <taxon>Fungi</taxon>
        <taxon>Dikarya</taxon>
        <taxon>Ascomycota</taxon>
        <taxon>Pezizomycotina</taxon>
        <taxon>Eurotiomycetes</taxon>
        <taxon>Chaetothyriomycetidae</taxon>
        <taxon>Verrucariales</taxon>
        <taxon>Verrucariaceae</taxon>
        <taxon>Endocarpon</taxon>
    </lineage>
</organism>
<keyword evidence="9" id="KW-0812">Transmembrane</keyword>
<dbReference type="GO" id="GO:0005634">
    <property type="term" value="C:nucleus"/>
    <property type="evidence" value="ECO:0007669"/>
    <property type="project" value="UniProtKB-SubCell"/>
</dbReference>
<name>A0A8H7APH0_9EURO</name>
<evidence type="ECO:0000256" key="4">
    <source>
        <dbReference type="ARBA" id="ARBA00023015"/>
    </source>
</evidence>
<keyword evidence="9" id="KW-0472">Membrane</keyword>
<dbReference type="EMBL" id="JAACFV010000028">
    <property type="protein sequence ID" value="KAF7510622.1"/>
    <property type="molecule type" value="Genomic_DNA"/>
</dbReference>
<keyword evidence="6" id="KW-0804">Transcription</keyword>
<dbReference type="Pfam" id="PF04082">
    <property type="entry name" value="Fungal_trans"/>
    <property type="match status" value="1"/>
</dbReference>
<evidence type="ECO:0000313" key="12">
    <source>
        <dbReference type="Proteomes" id="UP000606974"/>
    </source>
</evidence>
<evidence type="ECO:0000256" key="3">
    <source>
        <dbReference type="ARBA" id="ARBA00022833"/>
    </source>
</evidence>
<feature type="compositionally biased region" description="Polar residues" evidence="8">
    <location>
        <begin position="1"/>
        <end position="13"/>
    </location>
</feature>
<comment type="subcellular location">
    <subcellularLocation>
        <location evidence="1">Nucleus</location>
    </subcellularLocation>
</comment>
<dbReference type="SMART" id="SM00906">
    <property type="entry name" value="Fungal_trans"/>
    <property type="match status" value="1"/>
</dbReference>
<evidence type="ECO:0000256" key="8">
    <source>
        <dbReference type="SAM" id="MobiDB-lite"/>
    </source>
</evidence>
<accession>A0A8H7APH0</accession>
<keyword evidence="4" id="KW-0805">Transcription regulation</keyword>
<dbReference type="Pfam" id="PF00172">
    <property type="entry name" value="Zn_clus"/>
    <property type="match status" value="1"/>
</dbReference>